<dbReference type="Gene3D" id="3.90.70.10">
    <property type="entry name" value="Cysteine proteinases"/>
    <property type="match status" value="2"/>
</dbReference>
<dbReference type="PROSITE" id="PS50235">
    <property type="entry name" value="USP_3"/>
    <property type="match status" value="1"/>
</dbReference>
<keyword evidence="7 11" id="KW-0833">Ubl conjugation pathway</keyword>
<dbReference type="SUPFAM" id="SSF143791">
    <property type="entry name" value="DUSP-like"/>
    <property type="match status" value="1"/>
</dbReference>
<evidence type="ECO:0000256" key="3">
    <source>
        <dbReference type="ARBA" id="ARBA00004496"/>
    </source>
</evidence>
<feature type="domain" description="DUSP" evidence="14">
    <location>
        <begin position="7"/>
        <end position="116"/>
    </location>
</feature>
<dbReference type="EC" id="3.4.19.12" evidence="11"/>
<keyword evidence="8 11" id="KW-0378">Hydrolase</keyword>
<feature type="compositionally biased region" description="Polar residues" evidence="12">
    <location>
        <begin position="625"/>
        <end position="647"/>
    </location>
</feature>
<dbReference type="InterPro" id="IPR050185">
    <property type="entry name" value="Ub_carboxyl-term_hydrolase"/>
</dbReference>
<feature type="compositionally biased region" description="Low complexity" evidence="12">
    <location>
        <begin position="914"/>
        <end position="959"/>
    </location>
</feature>
<evidence type="ECO:0000313" key="16">
    <source>
        <dbReference type="EnsemblMetazoa" id="HelroP101065"/>
    </source>
</evidence>
<dbReference type="STRING" id="6412.T1ED28"/>
<dbReference type="InParanoid" id="T1ED28"/>
<dbReference type="CTD" id="20194480"/>
<keyword evidence="9 11" id="KW-0788">Thiol protease</keyword>
<dbReference type="GO" id="GO:0006508">
    <property type="term" value="P:proteolysis"/>
    <property type="evidence" value="ECO:0007669"/>
    <property type="project" value="UniProtKB-KW"/>
</dbReference>
<dbReference type="InterPro" id="IPR038765">
    <property type="entry name" value="Papain-like_cys_pep_sf"/>
</dbReference>
<evidence type="ECO:0000259" key="14">
    <source>
        <dbReference type="PROSITE" id="PS51283"/>
    </source>
</evidence>
<keyword evidence="5" id="KW-0963">Cytoplasm</keyword>
<dbReference type="GO" id="GO:0016579">
    <property type="term" value="P:protein deubiquitination"/>
    <property type="evidence" value="ECO:0007669"/>
    <property type="project" value="InterPro"/>
</dbReference>
<dbReference type="PROSITE" id="PS00973">
    <property type="entry name" value="USP_2"/>
    <property type="match status" value="1"/>
</dbReference>
<gene>
    <name evidence="16" type="primary">20194480</name>
    <name evidence="15" type="ORF">HELRODRAFT_101065</name>
</gene>
<keyword evidence="6 11" id="KW-0645">Protease</keyword>
<dbReference type="EMBL" id="AMQM01005391">
    <property type="status" value="NOT_ANNOTATED_CDS"/>
    <property type="molecule type" value="Genomic_DNA"/>
</dbReference>
<dbReference type="InterPro" id="IPR028889">
    <property type="entry name" value="USP"/>
</dbReference>
<dbReference type="InterPro" id="IPR001394">
    <property type="entry name" value="Peptidase_C19_UCH"/>
</dbReference>
<dbReference type="GeneID" id="20194480"/>
<evidence type="ECO:0000256" key="12">
    <source>
        <dbReference type="SAM" id="MobiDB-lite"/>
    </source>
</evidence>
<dbReference type="eggNOG" id="KOG1870">
    <property type="taxonomic scope" value="Eukaryota"/>
</dbReference>
<dbReference type="KEGG" id="hro:HELRODRAFT_101065"/>
<accession>T1ED28</accession>
<dbReference type="EnsemblMetazoa" id="HelroT101065">
    <property type="protein sequence ID" value="HelroP101065"/>
    <property type="gene ID" value="HelroG101065"/>
</dbReference>
<evidence type="ECO:0000256" key="4">
    <source>
        <dbReference type="ARBA" id="ARBA00009085"/>
    </source>
</evidence>
<dbReference type="HOGENOM" id="CLU_001060_7_1_1"/>
<evidence type="ECO:0000256" key="9">
    <source>
        <dbReference type="ARBA" id="ARBA00022807"/>
    </source>
</evidence>
<dbReference type="Pfam" id="PF14836">
    <property type="entry name" value="Ubiquitin_3"/>
    <property type="match status" value="1"/>
</dbReference>
<dbReference type="AlphaFoldDB" id="T1ED28"/>
<dbReference type="Pfam" id="PF00443">
    <property type="entry name" value="UCH"/>
    <property type="match status" value="1"/>
</dbReference>
<evidence type="ECO:0000256" key="5">
    <source>
        <dbReference type="ARBA" id="ARBA00022490"/>
    </source>
</evidence>
<dbReference type="PANTHER" id="PTHR21646:SF24">
    <property type="entry name" value="UBIQUITIN CARBOXYL-TERMINAL HYDROLASE"/>
    <property type="match status" value="1"/>
</dbReference>
<evidence type="ECO:0000256" key="6">
    <source>
        <dbReference type="ARBA" id="ARBA00022670"/>
    </source>
</evidence>
<reference evidence="17" key="1">
    <citation type="submission" date="2012-12" db="EMBL/GenBank/DDBJ databases">
        <authorList>
            <person name="Hellsten U."/>
            <person name="Grimwood J."/>
            <person name="Chapman J.A."/>
            <person name="Shapiro H."/>
            <person name="Aerts A."/>
            <person name="Otillar R.P."/>
            <person name="Terry A.Y."/>
            <person name="Boore J.L."/>
            <person name="Simakov O."/>
            <person name="Marletaz F."/>
            <person name="Cho S.-J."/>
            <person name="Edsinger-Gonzales E."/>
            <person name="Havlak P."/>
            <person name="Kuo D.-H."/>
            <person name="Larsson T."/>
            <person name="Lv J."/>
            <person name="Arendt D."/>
            <person name="Savage R."/>
            <person name="Osoegawa K."/>
            <person name="de Jong P."/>
            <person name="Lindberg D.R."/>
            <person name="Seaver E.C."/>
            <person name="Weisblat D.A."/>
            <person name="Putnam N.H."/>
            <person name="Grigoriev I.V."/>
            <person name="Rokhsar D.S."/>
        </authorList>
    </citation>
    <scope>NUCLEOTIDE SEQUENCE</scope>
</reference>
<evidence type="ECO:0000256" key="10">
    <source>
        <dbReference type="ARBA" id="ARBA00023242"/>
    </source>
</evidence>
<evidence type="ECO:0000259" key="13">
    <source>
        <dbReference type="PROSITE" id="PS50235"/>
    </source>
</evidence>
<evidence type="ECO:0000256" key="2">
    <source>
        <dbReference type="ARBA" id="ARBA00004123"/>
    </source>
</evidence>
<comment type="catalytic activity">
    <reaction evidence="1 11">
        <text>Thiol-dependent hydrolysis of ester, thioester, amide, peptide and isopeptide bonds formed by the C-terminal Gly of ubiquitin (a 76-residue protein attached to proteins as an intracellular targeting signal).</text>
        <dbReference type="EC" id="3.4.19.12"/>
    </reaction>
</comment>
<organism evidence="16 17">
    <name type="scientific">Helobdella robusta</name>
    <name type="common">Californian leech</name>
    <dbReference type="NCBI Taxonomy" id="6412"/>
    <lineage>
        <taxon>Eukaryota</taxon>
        <taxon>Metazoa</taxon>
        <taxon>Spiralia</taxon>
        <taxon>Lophotrochozoa</taxon>
        <taxon>Annelida</taxon>
        <taxon>Clitellata</taxon>
        <taxon>Hirudinea</taxon>
        <taxon>Rhynchobdellida</taxon>
        <taxon>Glossiphoniidae</taxon>
        <taxon>Helobdella</taxon>
    </lineage>
</organism>
<comment type="similarity">
    <text evidence="4 11">Belongs to the peptidase C19 family.</text>
</comment>
<evidence type="ECO:0000256" key="7">
    <source>
        <dbReference type="ARBA" id="ARBA00022786"/>
    </source>
</evidence>
<dbReference type="InterPro" id="IPR006615">
    <property type="entry name" value="Pept_C19_DUSP"/>
</dbReference>
<evidence type="ECO:0000313" key="15">
    <source>
        <dbReference type="EMBL" id="ESO00675.1"/>
    </source>
</evidence>
<proteinExistence type="inferred from homology"/>
<dbReference type="GO" id="GO:0004843">
    <property type="term" value="F:cysteine-type deubiquitinase activity"/>
    <property type="evidence" value="ECO:0007669"/>
    <property type="project" value="UniProtKB-UniRule"/>
</dbReference>
<reference evidence="15 17" key="2">
    <citation type="journal article" date="2013" name="Nature">
        <title>Insights into bilaterian evolution from three spiralian genomes.</title>
        <authorList>
            <person name="Simakov O."/>
            <person name="Marletaz F."/>
            <person name="Cho S.J."/>
            <person name="Edsinger-Gonzales E."/>
            <person name="Havlak P."/>
            <person name="Hellsten U."/>
            <person name="Kuo D.H."/>
            <person name="Larsson T."/>
            <person name="Lv J."/>
            <person name="Arendt D."/>
            <person name="Savage R."/>
            <person name="Osoegawa K."/>
            <person name="de Jong P."/>
            <person name="Grimwood J."/>
            <person name="Chapman J.A."/>
            <person name="Shapiro H."/>
            <person name="Aerts A."/>
            <person name="Otillar R.P."/>
            <person name="Terry A.Y."/>
            <person name="Boore J.L."/>
            <person name="Grigoriev I.V."/>
            <person name="Lindberg D.R."/>
            <person name="Seaver E.C."/>
            <person name="Weisblat D.A."/>
            <person name="Putnam N.H."/>
            <person name="Rokhsar D.S."/>
        </authorList>
    </citation>
    <scope>NUCLEOTIDE SEQUENCE</scope>
</reference>
<dbReference type="SMART" id="SM00695">
    <property type="entry name" value="DUSP"/>
    <property type="match status" value="1"/>
</dbReference>
<comment type="subcellular location">
    <subcellularLocation>
        <location evidence="3">Cytoplasm</location>
    </subcellularLocation>
    <subcellularLocation>
        <location evidence="2">Nucleus</location>
    </subcellularLocation>
</comment>
<dbReference type="RefSeq" id="XP_009021312.1">
    <property type="nucleotide sequence ID" value="XM_009023064.1"/>
</dbReference>
<evidence type="ECO:0000313" key="17">
    <source>
        <dbReference type="Proteomes" id="UP000015101"/>
    </source>
</evidence>
<keyword evidence="17" id="KW-1185">Reference proteome</keyword>
<dbReference type="SUPFAM" id="SSF54001">
    <property type="entry name" value="Cysteine proteinases"/>
    <property type="match status" value="1"/>
</dbReference>
<dbReference type="InterPro" id="IPR028135">
    <property type="entry name" value="Ub_USP-typ"/>
</dbReference>
<dbReference type="Gene3D" id="3.30.2230.10">
    <property type="entry name" value="DUSP-like"/>
    <property type="match status" value="1"/>
</dbReference>
<reference evidence="16" key="3">
    <citation type="submission" date="2015-06" db="UniProtKB">
        <authorList>
            <consortium name="EnsemblMetazoa"/>
        </authorList>
    </citation>
    <scope>IDENTIFICATION</scope>
</reference>
<keyword evidence="10" id="KW-0539">Nucleus</keyword>
<dbReference type="PANTHER" id="PTHR21646">
    <property type="entry name" value="UBIQUITIN CARBOXYL-TERMINAL HYDROLASE"/>
    <property type="match status" value="1"/>
</dbReference>
<dbReference type="Gene3D" id="3.10.20.90">
    <property type="entry name" value="Phosphatidylinositol 3-kinase Catalytic Subunit, Chain A, domain 1"/>
    <property type="match status" value="1"/>
</dbReference>
<feature type="domain" description="USP" evidence="13">
    <location>
        <begin position="257"/>
        <end position="907"/>
    </location>
</feature>
<dbReference type="PROSITE" id="PS51283">
    <property type="entry name" value="DUSP"/>
    <property type="match status" value="1"/>
</dbReference>
<evidence type="ECO:0000256" key="11">
    <source>
        <dbReference type="RuleBase" id="RU366025"/>
    </source>
</evidence>
<dbReference type="PROSITE" id="PS00972">
    <property type="entry name" value="USP_1"/>
    <property type="match status" value="1"/>
</dbReference>
<dbReference type="OrthoDB" id="265776at2759"/>
<dbReference type="Pfam" id="PF06337">
    <property type="entry name" value="DUSP"/>
    <property type="match status" value="1"/>
</dbReference>
<dbReference type="InterPro" id="IPR029346">
    <property type="entry name" value="USP_C"/>
</dbReference>
<sequence length="973" mass="111281">MAVFNVESLKEQKSKIKPLLGTKLSLNDTWYLIDGKWFKQWQTYVSFDDVENNNILDDSIYPGPIDNSQLLLDSNKLKPDITEEVDYYFLPQKAWDLFVMWYSLAEDQEPIARKVISQGVFNNHLIIEMYLLELKFCRHDQPNNFKIHSFSQMSTIEELERAAREMFEIPENRDIRLWNKFLNNSIEPLIKKTLTLKDASIYNNGEIIVEEQGGDQTWPYQSKMFSTSGLQNRITPSPAVTYEGLHKNIHNFSPGLCGLTNLGNTCFMNSAIQCMSNVPHLTEYMLSGRWKLELNVDNPLGMRGEVASSYAELITNMWSGKFNCTAPRQFKVAVGRFKPEFSGYQQQDSQELMAFLLDGLHEDLNRIRKKPYIETKEADNRPDAEVADETWQNYIKRNDSIIVDTFHGLLKSTLVCPECQKVSIKFDPFCYLSLPLPVKKDRQIEISFVPHDHTLKIRQLKATVSKMGQITDLCQAVSQVVSYRAEQMIVAEVYNHRLYKIFAMNDVISKINDKDDIFMFNRNINELAIVPVYVRERKEHNTSYPSNSTSTLFGVPFFVSVHRTQCTYDELYNKILQRLSRYIKEDLNENGNVLTSGSLGDGDISDGSDRNDDDANEDDDMSNSVDPPTTNNAKAQHSNKTSHIQHCNDNNNVVDSMVDDADISDDNYNNNKQQQQQPQQQQLQKQQRLFSIRLVNAYGSADFELISPDKNPVTFSSIGHTYIAADWSPSTRKAYYDEKEAMSFEIDASMDSRPAVKKSILLSDCLELFTTMEKLGEQDPWYCPSCKKHQQATKKFDLWKLPQILVIHLKRFSYSRFWRDKLDTFIEYPVDGLDMSKFIINEKKDSCVYDLIAVSNHYGGLGGGHYTACAKNKFTGGWNYFDDSSVSPSDESNVVTKAGYVLVYQARNSSTKVNTNNNIETNNNNINGCSSNNNNNNHNHNSMQTSNNSSNDSPSSSSPGDPPTYDVCMDDTL</sequence>
<feature type="region of interest" description="Disordered" evidence="12">
    <location>
        <begin position="913"/>
        <end position="973"/>
    </location>
</feature>
<dbReference type="Proteomes" id="UP000015101">
    <property type="component" value="Unassembled WGS sequence"/>
</dbReference>
<protein>
    <recommendedName>
        <fullName evidence="11">Ubiquitin carboxyl-terminal hydrolase</fullName>
        <ecNumber evidence="11">3.4.19.12</ecNumber>
    </recommendedName>
</protein>
<evidence type="ECO:0000256" key="8">
    <source>
        <dbReference type="ARBA" id="ARBA00022801"/>
    </source>
</evidence>
<dbReference type="Pfam" id="PF14533">
    <property type="entry name" value="USP7_C2"/>
    <property type="match status" value="1"/>
</dbReference>
<dbReference type="EMBL" id="KB096900">
    <property type="protein sequence ID" value="ESO00675.1"/>
    <property type="molecule type" value="Genomic_DNA"/>
</dbReference>
<dbReference type="GO" id="GO:0005737">
    <property type="term" value="C:cytoplasm"/>
    <property type="evidence" value="ECO:0007669"/>
    <property type="project" value="UniProtKB-SubCell"/>
</dbReference>
<feature type="region of interest" description="Disordered" evidence="12">
    <location>
        <begin position="590"/>
        <end position="685"/>
    </location>
</feature>
<feature type="compositionally biased region" description="Acidic residues" evidence="12">
    <location>
        <begin position="603"/>
        <end position="621"/>
    </location>
</feature>
<dbReference type="OMA" id="RRKHALM"/>
<dbReference type="InterPro" id="IPR018200">
    <property type="entry name" value="USP_CS"/>
</dbReference>
<dbReference type="GO" id="GO:0005634">
    <property type="term" value="C:nucleus"/>
    <property type="evidence" value="ECO:0007669"/>
    <property type="project" value="UniProtKB-SubCell"/>
</dbReference>
<dbReference type="InterPro" id="IPR035927">
    <property type="entry name" value="DUSP-like_sf"/>
</dbReference>
<feature type="compositionally biased region" description="Low complexity" evidence="12">
    <location>
        <begin position="673"/>
        <end position="685"/>
    </location>
</feature>
<evidence type="ECO:0000256" key="1">
    <source>
        <dbReference type="ARBA" id="ARBA00000707"/>
    </source>
</evidence>
<dbReference type="CDD" id="cd02674">
    <property type="entry name" value="Peptidase_C19R"/>
    <property type="match status" value="1"/>
</dbReference>
<name>T1ED28_HELRO</name>